<reference evidence="6" key="1">
    <citation type="journal article" date="2014" name="PLoS ONE">
        <title>Transcriptome-Based Identification of ABC Transporters in the Western Tarnished Plant Bug Lygus hesperus.</title>
        <authorList>
            <person name="Hull J.J."/>
            <person name="Chaney K."/>
            <person name="Geib S.M."/>
            <person name="Fabrick J.A."/>
            <person name="Brent C.S."/>
            <person name="Walsh D."/>
            <person name="Lavine L.C."/>
        </authorList>
    </citation>
    <scope>NUCLEOTIDE SEQUENCE</scope>
</reference>
<dbReference type="Gene3D" id="2.40.10.10">
    <property type="entry name" value="Trypsin-like serine proteases"/>
    <property type="match status" value="1"/>
</dbReference>
<evidence type="ECO:0000313" key="6">
    <source>
        <dbReference type="EMBL" id="JAG02329.1"/>
    </source>
</evidence>
<dbReference type="Pfam" id="PF00089">
    <property type="entry name" value="Trypsin"/>
    <property type="match status" value="1"/>
</dbReference>
<evidence type="ECO:0000256" key="4">
    <source>
        <dbReference type="SAM" id="SignalP"/>
    </source>
</evidence>
<dbReference type="SUPFAM" id="SSF50494">
    <property type="entry name" value="Trypsin-like serine proteases"/>
    <property type="match status" value="1"/>
</dbReference>
<evidence type="ECO:0000256" key="3">
    <source>
        <dbReference type="RuleBase" id="RU363034"/>
    </source>
</evidence>
<dbReference type="InterPro" id="IPR018114">
    <property type="entry name" value="TRYPSIN_HIS"/>
</dbReference>
<dbReference type="GO" id="GO:0006508">
    <property type="term" value="P:proteolysis"/>
    <property type="evidence" value="ECO:0007669"/>
    <property type="project" value="UniProtKB-KW"/>
</dbReference>
<dbReference type="EMBL" id="GBHO01041275">
    <property type="protein sequence ID" value="JAG02329.1"/>
    <property type="molecule type" value="Transcribed_RNA"/>
</dbReference>
<dbReference type="PROSITE" id="PS00135">
    <property type="entry name" value="TRYPSIN_SER"/>
    <property type="match status" value="1"/>
</dbReference>
<evidence type="ECO:0000259" key="5">
    <source>
        <dbReference type="PROSITE" id="PS50240"/>
    </source>
</evidence>
<evidence type="ECO:0000256" key="2">
    <source>
        <dbReference type="ARBA" id="ARBA00024195"/>
    </source>
</evidence>
<dbReference type="InterPro" id="IPR009003">
    <property type="entry name" value="Peptidase_S1_PA"/>
</dbReference>
<evidence type="ECO:0000256" key="1">
    <source>
        <dbReference type="ARBA" id="ARBA00023157"/>
    </source>
</evidence>
<protein>
    <submittedName>
        <fullName evidence="6">Chymotrypsin</fullName>
    </submittedName>
</protein>
<dbReference type="PROSITE" id="PS50240">
    <property type="entry name" value="TRYPSIN_DOM"/>
    <property type="match status" value="1"/>
</dbReference>
<accession>A0A0A9W3D7</accession>
<feature type="non-terminal residue" evidence="6">
    <location>
        <position position="1"/>
    </location>
</feature>
<dbReference type="PROSITE" id="PS00134">
    <property type="entry name" value="TRYPSIN_HIS"/>
    <property type="match status" value="1"/>
</dbReference>
<dbReference type="InterPro" id="IPR001314">
    <property type="entry name" value="Peptidase_S1A"/>
</dbReference>
<dbReference type="AlphaFoldDB" id="A0A0A9W3D7"/>
<reference evidence="6" key="2">
    <citation type="submission" date="2014-07" db="EMBL/GenBank/DDBJ databases">
        <authorList>
            <person name="Hull J."/>
        </authorList>
    </citation>
    <scope>NUCLEOTIDE SEQUENCE</scope>
</reference>
<dbReference type="InterPro" id="IPR051487">
    <property type="entry name" value="Ser/Thr_Proteases_Immune/Dev"/>
</dbReference>
<dbReference type="InterPro" id="IPR043504">
    <property type="entry name" value="Peptidase_S1_PA_chymotrypsin"/>
</dbReference>
<sequence>VHLRTIRYQRNTMQILISFLLPILLVGSNEAKPNGLRMIKGEYVEEHEFPYLVYVLTIMPNKYSIRTPYQCGGSLISTQHVLTAAHCVSKTSKYGQVNYKADRSDVTVYLGAHDSKQLERLATKRSVRLVELHEGYVGTEQRIVHDIALLTLSKGVTVNENIKPICLPRHRNFHDLHKLATMIGWGTDRWSGEVTRFPNKITSRIVGSDKNGHIQTSAKKASTCSGDSGGPVVIQERKDQTLVGVVSYVDKYCPVGEIEGYLFTDTHTRVASYLDWIKEKVNDSGVKAKLC</sequence>
<dbReference type="InterPro" id="IPR001254">
    <property type="entry name" value="Trypsin_dom"/>
</dbReference>
<dbReference type="PRINTS" id="PR00722">
    <property type="entry name" value="CHYMOTRYPSIN"/>
</dbReference>
<name>A0A0A9W3D7_LYGHE</name>
<dbReference type="CDD" id="cd00190">
    <property type="entry name" value="Tryp_SPc"/>
    <property type="match status" value="1"/>
</dbReference>
<dbReference type="FunFam" id="2.40.10.10:FF:000068">
    <property type="entry name" value="transmembrane protease serine 2"/>
    <property type="match status" value="1"/>
</dbReference>
<keyword evidence="1" id="KW-1015">Disulfide bond</keyword>
<organism evidence="6">
    <name type="scientific">Lygus hesperus</name>
    <name type="common">Western plant bug</name>
    <dbReference type="NCBI Taxonomy" id="30085"/>
    <lineage>
        <taxon>Eukaryota</taxon>
        <taxon>Metazoa</taxon>
        <taxon>Ecdysozoa</taxon>
        <taxon>Arthropoda</taxon>
        <taxon>Hexapoda</taxon>
        <taxon>Insecta</taxon>
        <taxon>Pterygota</taxon>
        <taxon>Neoptera</taxon>
        <taxon>Paraneoptera</taxon>
        <taxon>Hemiptera</taxon>
        <taxon>Heteroptera</taxon>
        <taxon>Panheteroptera</taxon>
        <taxon>Cimicomorpha</taxon>
        <taxon>Miridae</taxon>
        <taxon>Mirini</taxon>
        <taxon>Lygus</taxon>
    </lineage>
</organism>
<keyword evidence="3" id="KW-0720">Serine protease</keyword>
<dbReference type="SMART" id="SM00020">
    <property type="entry name" value="Tryp_SPc"/>
    <property type="match status" value="1"/>
</dbReference>
<dbReference type="InterPro" id="IPR033116">
    <property type="entry name" value="TRYPSIN_SER"/>
</dbReference>
<comment type="similarity">
    <text evidence="2">Belongs to the peptidase S1 family. CLIP subfamily.</text>
</comment>
<keyword evidence="4" id="KW-0732">Signal</keyword>
<keyword evidence="3" id="KW-0378">Hydrolase</keyword>
<feature type="chain" id="PRO_5002050364" evidence="4">
    <location>
        <begin position="32"/>
        <end position="291"/>
    </location>
</feature>
<dbReference type="GO" id="GO:0004252">
    <property type="term" value="F:serine-type endopeptidase activity"/>
    <property type="evidence" value="ECO:0007669"/>
    <property type="project" value="InterPro"/>
</dbReference>
<dbReference type="PANTHER" id="PTHR24256">
    <property type="entry name" value="TRYPTASE-RELATED"/>
    <property type="match status" value="1"/>
</dbReference>
<feature type="domain" description="Peptidase S1" evidence="5">
    <location>
        <begin position="38"/>
        <end position="282"/>
    </location>
</feature>
<gene>
    <name evidence="6" type="primary">CTR_0</name>
    <name evidence="6" type="ORF">CM83_40310</name>
</gene>
<proteinExistence type="inferred from homology"/>
<feature type="signal peptide" evidence="4">
    <location>
        <begin position="1"/>
        <end position="31"/>
    </location>
</feature>
<keyword evidence="3" id="KW-0645">Protease</keyword>